<organism evidence="1 2">
    <name type="scientific">Sphagnum troendelagicum</name>
    <dbReference type="NCBI Taxonomy" id="128251"/>
    <lineage>
        <taxon>Eukaryota</taxon>
        <taxon>Viridiplantae</taxon>
        <taxon>Streptophyta</taxon>
        <taxon>Embryophyta</taxon>
        <taxon>Bryophyta</taxon>
        <taxon>Sphagnophytina</taxon>
        <taxon>Sphagnopsida</taxon>
        <taxon>Sphagnales</taxon>
        <taxon>Sphagnaceae</taxon>
        <taxon>Sphagnum</taxon>
    </lineage>
</organism>
<dbReference type="Proteomes" id="UP001497512">
    <property type="component" value="Chromosome 1"/>
</dbReference>
<proteinExistence type="predicted"/>
<dbReference type="EMBL" id="OZ019893">
    <property type="protein sequence ID" value="CAK9190702.1"/>
    <property type="molecule type" value="Genomic_DNA"/>
</dbReference>
<evidence type="ECO:0000313" key="2">
    <source>
        <dbReference type="Proteomes" id="UP001497512"/>
    </source>
</evidence>
<reference evidence="1 2" key="1">
    <citation type="submission" date="2024-02" db="EMBL/GenBank/DDBJ databases">
        <authorList>
            <consortium name="ELIXIR-Norway"/>
            <consortium name="Elixir Norway"/>
        </authorList>
    </citation>
    <scope>NUCLEOTIDE SEQUENCE [LARGE SCALE GENOMIC DNA]</scope>
</reference>
<accession>A0ABP0TDR9</accession>
<evidence type="ECO:0000313" key="1">
    <source>
        <dbReference type="EMBL" id="CAK9190702.1"/>
    </source>
</evidence>
<protein>
    <submittedName>
        <fullName evidence="1">Uncharacterized protein</fullName>
    </submittedName>
</protein>
<keyword evidence="2" id="KW-1185">Reference proteome</keyword>
<sequence length="181" mass="20497">MAWYITIFGPNIAEECYKFYAHIVGLTIRISEPETCSLHVATPLLKMPFLLEAIKKSFPKELHVQETRGMDFYIGGETHGNAITLSGRPHLILQAAKSIPKDMVGRTSLRFQSPSKTTFVKVFSVTQTFGVDLEKNALYLVKNMKKLKLALEYFTDLSDTAFIPWNVPREITELVVPSKPF</sequence>
<name>A0ABP0TDR9_9BRYO</name>
<gene>
    <name evidence="1" type="ORF">CSSPTR1EN2_LOCUS1022</name>
</gene>